<reference evidence="1" key="1">
    <citation type="journal article" date="2020" name="Stud. Mycol.">
        <title>101 Dothideomycetes genomes: a test case for predicting lifestyles and emergence of pathogens.</title>
        <authorList>
            <person name="Haridas S."/>
            <person name="Albert R."/>
            <person name="Binder M."/>
            <person name="Bloem J."/>
            <person name="Labutti K."/>
            <person name="Salamov A."/>
            <person name="Andreopoulos B."/>
            <person name="Baker S."/>
            <person name="Barry K."/>
            <person name="Bills G."/>
            <person name="Bluhm B."/>
            <person name="Cannon C."/>
            <person name="Castanera R."/>
            <person name="Culley D."/>
            <person name="Daum C."/>
            <person name="Ezra D."/>
            <person name="Gonzalez J."/>
            <person name="Henrissat B."/>
            <person name="Kuo A."/>
            <person name="Liang C."/>
            <person name="Lipzen A."/>
            <person name="Lutzoni F."/>
            <person name="Magnuson J."/>
            <person name="Mondo S."/>
            <person name="Nolan M."/>
            <person name="Ohm R."/>
            <person name="Pangilinan J."/>
            <person name="Park H.-J."/>
            <person name="Ramirez L."/>
            <person name="Alfaro M."/>
            <person name="Sun H."/>
            <person name="Tritt A."/>
            <person name="Yoshinaga Y."/>
            <person name="Zwiers L.-H."/>
            <person name="Turgeon B."/>
            <person name="Goodwin S."/>
            <person name="Spatafora J."/>
            <person name="Crous P."/>
            <person name="Grigoriev I."/>
        </authorList>
    </citation>
    <scope>NUCLEOTIDE SEQUENCE</scope>
    <source>
        <strain evidence="1">CBS 113979</strain>
    </source>
</reference>
<protein>
    <submittedName>
        <fullName evidence="1">Uncharacterized protein</fullName>
    </submittedName>
</protein>
<dbReference type="Proteomes" id="UP000800041">
    <property type="component" value="Unassembled WGS sequence"/>
</dbReference>
<proteinExistence type="predicted"/>
<keyword evidence="2" id="KW-1185">Reference proteome</keyword>
<name>A0A6G1GYS2_9PEZI</name>
<dbReference type="AlphaFoldDB" id="A0A6G1GYS2"/>
<dbReference type="PROSITE" id="PS51257">
    <property type="entry name" value="PROKAR_LIPOPROTEIN"/>
    <property type="match status" value="1"/>
</dbReference>
<organism evidence="1 2">
    <name type="scientific">Aulographum hederae CBS 113979</name>
    <dbReference type="NCBI Taxonomy" id="1176131"/>
    <lineage>
        <taxon>Eukaryota</taxon>
        <taxon>Fungi</taxon>
        <taxon>Dikarya</taxon>
        <taxon>Ascomycota</taxon>
        <taxon>Pezizomycotina</taxon>
        <taxon>Dothideomycetes</taxon>
        <taxon>Pleosporomycetidae</taxon>
        <taxon>Aulographales</taxon>
        <taxon>Aulographaceae</taxon>
    </lineage>
</organism>
<gene>
    <name evidence="1" type="ORF">K402DRAFT_102728</name>
</gene>
<evidence type="ECO:0000313" key="2">
    <source>
        <dbReference type="Proteomes" id="UP000800041"/>
    </source>
</evidence>
<sequence length="87" mass="9206">MSCLRCGKKEIIGLVKCHSIPFVFASSFGCSGGLLTIIIIPISVLATVPFLHLLTCSYLGHSMMHSPVPSHVGPQVPCLCASSPRVI</sequence>
<accession>A0A6G1GYS2</accession>
<dbReference type="EMBL" id="ML977160">
    <property type="protein sequence ID" value="KAF1985878.1"/>
    <property type="molecule type" value="Genomic_DNA"/>
</dbReference>
<evidence type="ECO:0000313" key="1">
    <source>
        <dbReference type="EMBL" id="KAF1985878.1"/>
    </source>
</evidence>